<dbReference type="AlphaFoldDB" id="A0A1M6YUI7"/>
<dbReference type="RefSeq" id="WP_073432841.1">
    <property type="nucleotide sequence ID" value="NZ_CADFGY010000057.1"/>
</dbReference>
<reference evidence="1 2" key="1">
    <citation type="submission" date="2016-11" db="EMBL/GenBank/DDBJ databases">
        <authorList>
            <person name="Jaros S."/>
            <person name="Januszkiewicz K."/>
            <person name="Wedrychowicz H."/>
        </authorList>
    </citation>
    <scope>NUCLEOTIDE SEQUENCE [LARGE SCALE GENOMIC DNA]</scope>
    <source>
        <strain evidence="1 2">LMG 20594</strain>
    </source>
</reference>
<dbReference type="EMBL" id="FRAB01000078">
    <property type="protein sequence ID" value="SHL21699.1"/>
    <property type="molecule type" value="Genomic_DNA"/>
</dbReference>
<proteinExistence type="predicted"/>
<dbReference type="OrthoDB" id="1118920at2"/>
<sequence>MAEHRTPTTTQLDALTASYESTAEFLSAREEFAETLTQIHPHGSRQPGALTKPIDDSRNGFDVDLIARFSEAA</sequence>
<dbReference type="Proteomes" id="UP000184395">
    <property type="component" value="Unassembled WGS sequence"/>
</dbReference>
<organism evidence="1 2">
    <name type="scientific">Paraburkholderia terricola</name>
    <dbReference type="NCBI Taxonomy" id="169427"/>
    <lineage>
        <taxon>Bacteria</taxon>
        <taxon>Pseudomonadati</taxon>
        <taxon>Pseudomonadota</taxon>
        <taxon>Betaproteobacteria</taxon>
        <taxon>Burkholderiales</taxon>
        <taxon>Burkholderiaceae</taxon>
        <taxon>Paraburkholderia</taxon>
    </lineage>
</organism>
<evidence type="ECO:0000313" key="2">
    <source>
        <dbReference type="Proteomes" id="UP000184395"/>
    </source>
</evidence>
<gene>
    <name evidence="1" type="ORF">SAMN05192548_10786</name>
</gene>
<protein>
    <submittedName>
        <fullName evidence="1">Uncharacterized protein</fullName>
    </submittedName>
</protein>
<evidence type="ECO:0000313" key="1">
    <source>
        <dbReference type="EMBL" id="SHL21699.1"/>
    </source>
</evidence>
<accession>A0A1M6YUI7</accession>
<name>A0A1M6YUI7_9BURK</name>